<reference evidence="1 2" key="1">
    <citation type="submission" date="2013-09" db="EMBL/GenBank/DDBJ databases">
        <title>Genome sequencing of Phaeobacter antarcticus sp. nov. SM1211.</title>
        <authorList>
            <person name="Zhang X.-Y."/>
            <person name="Liu C."/>
            <person name="Chen X.-L."/>
            <person name="Xie B.-B."/>
            <person name="Qin Q.-L."/>
            <person name="Rong J.-C."/>
            <person name="Zhang Y.-Z."/>
        </authorList>
    </citation>
    <scope>NUCLEOTIDE SEQUENCE [LARGE SCALE GENOMIC DNA]</scope>
    <source>
        <strain evidence="1 2">SM1211</strain>
    </source>
</reference>
<dbReference type="InterPro" id="IPR053738">
    <property type="entry name" value="Lambda_capsid_assembly"/>
</dbReference>
<dbReference type="Proteomes" id="UP000231259">
    <property type="component" value="Unassembled WGS sequence"/>
</dbReference>
<proteinExistence type="predicted"/>
<dbReference type="RefSeq" id="WP_099910976.1">
    <property type="nucleotide sequence ID" value="NZ_AWWI01000066.1"/>
</dbReference>
<dbReference type="OrthoDB" id="5449178at2"/>
<organism evidence="1 2">
    <name type="scientific">Puniceibacterium antarcticum</name>
    <dbReference type="NCBI Taxonomy" id="1206336"/>
    <lineage>
        <taxon>Bacteria</taxon>
        <taxon>Pseudomonadati</taxon>
        <taxon>Pseudomonadota</taxon>
        <taxon>Alphaproteobacteria</taxon>
        <taxon>Rhodobacterales</taxon>
        <taxon>Paracoccaceae</taxon>
        <taxon>Puniceibacterium</taxon>
    </lineage>
</organism>
<name>A0A2G8RF51_9RHOB</name>
<dbReference type="Gene3D" id="3.90.1690.10">
    <property type="entry name" value="phage-related protein like domain"/>
    <property type="match status" value="1"/>
</dbReference>
<evidence type="ECO:0000313" key="2">
    <source>
        <dbReference type="Proteomes" id="UP000231259"/>
    </source>
</evidence>
<dbReference type="Pfam" id="PF03864">
    <property type="entry name" value="Phage_cap_E"/>
    <property type="match status" value="1"/>
</dbReference>
<dbReference type="AlphaFoldDB" id="A0A2G8RF51"/>
<evidence type="ECO:0000313" key="1">
    <source>
        <dbReference type="EMBL" id="PIL20205.1"/>
    </source>
</evidence>
<gene>
    <name evidence="1" type="ORF">P775_11085</name>
</gene>
<comment type="caution">
    <text evidence="1">The sequence shown here is derived from an EMBL/GenBank/DDBJ whole genome shotgun (WGS) entry which is preliminary data.</text>
</comment>
<dbReference type="InterPro" id="IPR005564">
    <property type="entry name" value="Major_capsid_GpE"/>
</dbReference>
<protein>
    <recommendedName>
        <fullName evidence="3">Capsid protein</fullName>
    </recommendedName>
</protein>
<accession>A0A2G8RF51</accession>
<keyword evidence="2" id="KW-1185">Reference proteome</keyword>
<dbReference type="EMBL" id="AWWI01000066">
    <property type="protein sequence ID" value="PIL20205.1"/>
    <property type="molecule type" value="Genomic_DNA"/>
</dbReference>
<evidence type="ECO:0008006" key="3">
    <source>
        <dbReference type="Google" id="ProtNLM"/>
    </source>
</evidence>
<sequence>MNQTVLNTRTAGVIDPILSTHARGYRNLEFIGQILFPRVPIPNRSMRVIRFGKESFRMVNTRRAPGADKKRVQYGYASDPVSLVQDALEALVPIEHQEEAQSIPGIDLSAGAVGMVMDVLDLGLEKECADLARNAASYDGNHKLALTGGDRWSDPTSDPAADVQAGNEAVRRSIGRYANTLTLGPTAFNSLKRHPAVKEQFKYTSKDSITVDMLATYFDVAKVVVGKAVYLPESADDTAMATDVWGDDAILSYTPMTGDNFMVPAYGYTYELRGYPMVETGYYERSNDSWIFPTKVERRPYVVGVEGGFLFQNAGAAAV</sequence>